<sequence length="54" mass="5499">MTQCNTTTPCRADGALASIALSAKAGPLLTSGWQEVVQQPAELPGPAFVTASQL</sequence>
<organism evidence="1">
    <name type="scientific">Anopheles sinensis</name>
    <name type="common">Mosquito</name>
    <dbReference type="NCBI Taxonomy" id="74873"/>
    <lineage>
        <taxon>Eukaryota</taxon>
        <taxon>Metazoa</taxon>
        <taxon>Ecdysozoa</taxon>
        <taxon>Arthropoda</taxon>
        <taxon>Hexapoda</taxon>
        <taxon>Insecta</taxon>
        <taxon>Pterygota</taxon>
        <taxon>Neoptera</taxon>
        <taxon>Endopterygota</taxon>
        <taxon>Diptera</taxon>
        <taxon>Nematocera</taxon>
        <taxon>Culicoidea</taxon>
        <taxon>Culicidae</taxon>
        <taxon>Anophelinae</taxon>
        <taxon>Anopheles</taxon>
    </lineage>
</organism>
<evidence type="ECO:0000313" key="3">
    <source>
        <dbReference type="Proteomes" id="UP000030765"/>
    </source>
</evidence>
<dbReference type="AlphaFoldDB" id="A0A084W0P1"/>
<gene>
    <name evidence="1" type="ORF">ZHAS_00011602</name>
</gene>
<accession>A0A084W0P1</accession>
<dbReference type="EMBL" id="KE525263">
    <property type="protein sequence ID" value="KFB43785.1"/>
    <property type="molecule type" value="Genomic_DNA"/>
</dbReference>
<dbReference type="Proteomes" id="UP000030765">
    <property type="component" value="Unassembled WGS sequence"/>
</dbReference>
<name>A0A084W0P1_ANOSI</name>
<reference evidence="2" key="2">
    <citation type="submission" date="2020-05" db="UniProtKB">
        <authorList>
            <consortium name="EnsemblMetazoa"/>
        </authorList>
    </citation>
    <scope>IDENTIFICATION</scope>
</reference>
<dbReference type="EMBL" id="ATLV01019135">
    <property type="status" value="NOT_ANNOTATED_CDS"/>
    <property type="molecule type" value="Genomic_DNA"/>
</dbReference>
<protein>
    <submittedName>
        <fullName evidence="1 2">Uncharacterized protein</fullName>
    </submittedName>
</protein>
<dbReference type="EnsemblMetazoa" id="ASIC011602-RA">
    <property type="protein sequence ID" value="ASIC011602-PA"/>
    <property type="gene ID" value="ASIC011602"/>
</dbReference>
<proteinExistence type="predicted"/>
<evidence type="ECO:0000313" key="1">
    <source>
        <dbReference type="EMBL" id="KFB43785.1"/>
    </source>
</evidence>
<evidence type="ECO:0000313" key="2">
    <source>
        <dbReference type="EnsemblMetazoa" id="ASIC011602-PA"/>
    </source>
</evidence>
<dbReference type="VEuPathDB" id="VectorBase:ASIC011602"/>
<reference evidence="1 3" key="1">
    <citation type="journal article" date="2014" name="BMC Genomics">
        <title>Genome sequence of Anopheles sinensis provides insight into genetics basis of mosquito competence for malaria parasites.</title>
        <authorList>
            <person name="Zhou D."/>
            <person name="Zhang D."/>
            <person name="Ding G."/>
            <person name="Shi L."/>
            <person name="Hou Q."/>
            <person name="Ye Y."/>
            <person name="Xu Y."/>
            <person name="Zhou H."/>
            <person name="Xiong C."/>
            <person name="Li S."/>
            <person name="Yu J."/>
            <person name="Hong S."/>
            <person name="Yu X."/>
            <person name="Zou P."/>
            <person name="Chen C."/>
            <person name="Chang X."/>
            <person name="Wang W."/>
            <person name="Lv Y."/>
            <person name="Sun Y."/>
            <person name="Ma L."/>
            <person name="Shen B."/>
            <person name="Zhu C."/>
        </authorList>
    </citation>
    <scope>NUCLEOTIDE SEQUENCE [LARGE SCALE GENOMIC DNA]</scope>
</reference>
<keyword evidence="3" id="KW-1185">Reference proteome</keyword>